<dbReference type="PANTHER" id="PTHR30023:SF0">
    <property type="entry name" value="PENICILLIN-SENSITIVE CARBOXYPEPTIDASE A"/>
    <property type="match status" value="1"/>
</dbReference>
<reference evidence="3" key="1">
    <citation type="submission" date="2021-11" db="EMBL/GenBank/DDBJ databases">
        <authorList>
            <person name="Rodrigo-Torres L."/>
            <person name="Arahal R. D."/>
            <person name="Lucena T."/>
        </authorList>
    </citation>
    <scope>NUCLEOTIDE SEQUENCE</scope>
    <source>
        <strain evidence="3">CECT 7928</strain>
    </source>
</reference>
<dbReference type="SUPFAM" id="SSF56601">
    <property type="entry name" value="beta-lactamase/transpeptidase-like"/>
    <property type="match status" value="1"/>
</dbReference>
<keyword evidence="2 3" id="KW-0378">Hydrolase</keyword>
<comment type="caution">
    <text evidence="3">The sequence shown here is derived from an EMBL/GenBank/DDBJ whole genome shotgun (WGS) entry which is preliminary data.</text>
</comment>
<dbReference type="Gene3D" id="3.40.710.10">
    <property type="entry name" value="DD-peptidase/beta-lactamase superfamily"/>
    <property type="match status" value="2"/>
</dbReference>
<dbReference type="Pfam" id="PF02113">
    <property type="entry name" value="Peptidase_S13"/>
    <property type="match status" value="1"/>
</dbReference>
<evidence type="ECO:0000256" key="2">
    <source>
        <dbReference type="ARBA" id="ARBA00022801"/>
    </source>
</evidence>
<dbReference type="Proteomes" id="UP000838748">
    <property type="component" value="Unassembled WGS sequence"/>
</dbReference>
<dbReference type="GO" id="GO:0009002">
    <property type="term" value="F:serine-type D-Ala-D-Ala carboxypeptidase activity"/>
    <property type="evidence" value="ECO:0007669"/>
    <property type="project" value="UniProtKB-EC"/>
</dbReference>
<dbReference type="PANTHER" id="PTHR30023">
    <property type="entry name" value="D-ALANYL-D-ALANINE CARBOXYPEPTIDASE"/>
    <property type="match status" value="1"/>
</dbReference>
<gene>
    <name evidence="3" type="primary">dacB</name>
    <name evidence="3" type="ORF">VMF7928_01618</name>
</gene>
<dbReference type="Gene3D" id="3.50.80.20">
    <property type="entry name" value="D-Ala-D-Ala carboxypeptidase C, peptidase S13"/>
    <property type="match status" value="1"/>
</dbReference>
<evidence type="ECO:0000313" key="4">
    <source>
        <dbReference type="Proteomes" id="UP000838748"/>
    </source>
</evidence>
<keyword evidence="3" id="KW-0121">Carboxypeptidase</keyword>
<sequence>MALNLQHLRISISLLVFFFAVFFSGVSAAYLPSESLPQGARSTLVVQDLKTGKVLMQSGSNDDFFPPASTLKLITALAAKLELGNSFRFHTSLIKSGNDLVFNFSGDPTLTTNDLKAMVKQIAQGGIQTIKGDIWLNGTAFNGYERAIGWPWDILGVCYSAPPSAINLDENCVQASISTPSPSPYSDKTRVYVPEHLPIHVANKVVAVSKDEQEETHCALELLTSANNHYTLKGCVVKRRNPIPLKFAVQQPELYVTRVIYSLLHKQGIRLEGQIKVGKPAIQRSDLIASHQSKPLPELLEVMLKESDNLIADTLTKAIGAKYYKQPGSFNNGTAAIKNIIRDNTGIDLKRDRIVDGSGLSRNDRMTRANMSAILRYIWQNDKQLGLIDIMPVSGTSGTLQYRKSMRKAPIKGNIIAKSGSVYGTYNMAGFGLDKQGKPTTLFVQYVADYFVNKDKKARKTTPPITKFEKAFYQEVIKLSRAIQP</sequence>
<proteinExistence type="inferred from homology"/>
<name>A0ABM9A2F8_9VIBR</name>
<keyword evidence="3" id="KW-0645">Protease</keyword>
<dbReference type="RefSeq" id="WP_237360966.1">
    <property type="nucleotide sequence ID" value="NZ_CAKLDM010000002.1"/>
</dbReference>
<dbReference type="NCBIfam" id="NF008322">
    <property type="entry name" value="PRK11113.1"/>
    <property type="match status" value="1"/>
</dbReference>
<accession>A0ABM9A2F8</accession>
<organism evidence="3 4">
    <name type="scientific">Vibrio marisflavi CECT 7928</name>
    <dbReference type="NCBI Taxonomy" id="634439"/>
    <lineage>
        <taxon>Bacteria</taxon>
        <taxon>Pseudomonadati</taxon>
        <taxon>Pseudomonadota</taxon>
        <taxon>Gammaproteobacteria</taxon>
        <taxon>Vibrionales</taxon>
        <taxon>Vibrionaceae</taxon>
        <taxon>Vibrio</taxon>
    </lineage>
</organism>
<dbReference type="InterPro" id="IPR012338">
    <property type="entry name" value="Beta-lactam/transpept-like"/>
</dbReference>
<dbReference type="EMBL" id="CAKLDM010000002">
    <property type="protein sequence ID" value="CAH0538731.1"/>
    <property type="molecule type" value="Genomic_DNA"/>
</dbReference>
<protein>
    <submittedName>
        <fullName evidence="3">D-alanyl-D-alanine carboxypeptidase DacB</fullName>
        <ecNumber evidence="3">3.4.16.4</ecNumber>
    </submittedName>
</protein>
<dbReference type="PRINTS" id="PR00922">
    <property type="entry name" value="DADACBPTASE3"/>
</dbReference>
<dbReference type="InterPro" id="IPR000667">
    <property type="entry name" value="Peptidase_S13"/>
</dbReference>
<dbReference type="NCBIfam" id="TIGR00666">
    <property type="entry name" value="PBP4"/>
    <property type="match status" value="1"/>
</dbReference>
<keyword evidence="4" id="KW-1185">Reference proteome</keyword>
<dbReference type="EC" id="3.4.16.4" evidence="3"/>
<evidence type="ECO:0000256" key="1">
    <source>
        <dbReference type="ARBA" id="ARBA00006096"/>
    </source>
</evidence>
<comment type="similarity">
    <text evidence="1">Belongs to the peptidase S13 family.</text>
</comment>
<evidence type="ECO:0000313" key="3">
    <source>
        <dbReference type="EMBL" id="CAH0538731.1"/>
    </source>
</evidence>